<evidence type="ECO:0000256" key="2">
    <source>
        <dbReference type="ARBA" id="ARBA00008814"/>
    </source>
</evidence>
<gene>
    <name evidence="7" type="ORF">GCM10009682_31490</name>
</gene>
<keyword evidence="4 5" id="KW-0732">Signal</keyword>
<dbReference type="PROSITE" id="PS51257">
    <property type="entry name" value="PROKAR_LIPOPROTEIN"/>
    <property type="match status" value="1"/>
</dbReference>
<dbReference type="SUPFAM" id="SSF53807">
    <property type="entry name" value="Helical backbone' metal receptor"/>
    <property type="match status" value="1"/>
</dbReference>
<comment type="caution">
    <text evidence="7">The sequence shown here is derived from an EMBL/GenBank/DDBJ whole genome shotgun (WGS) entry which is preliminary data.</text>
</comment>
<evidence type="ECO:0000313" key="7">
    <source>
        <dbReference type="EMBL" id="GAA1807339.1"/>
    </source>
</evidence>
<accession>A0ABN2M486</accession>
<evidence type="ECO:0000259" key="6">
    <source>
        <dbReference type="PROSITE" id="PS50983"/>
    </source>
</evidence>
<dbReference type="Proteomes" id="UP001500218">
    <property type="component" value="Unassembled WGS sequence"/>
</dbReference>
<dbReference type="Pfam" id="PF01497">
    <property type="entry name" value="Peripla_BP_2"/>
    <property type="match status" value="1"/>
</dbReference>
<protein>
    <submittedName>
        <fullName evidence="7">Iron-siderophore ABC transporter substrate-binding protein</fullName>
    </submittedName>
</protein>
<evidence type="ECO:0000313" key="8">
    <source>
        <dbReference type="Proteomes" id="UP001500218"/>
    </source>
</evidence>
<dbReference type="Gene3D" id="3.40.50.1980">
    <property type="entry name" value="Nitrogenase molybdenum iron protein domain"/>
    <property type="match status" value="2"/>
</dbReference>
<evidence type="ECO:0000256" key="3">
    <source>
        <dbReference type="ARBA" id="ARBA00022448"/>
    </source>
</evidence>
<comment type="similarity">
    <text evidence="2">Belongs to the bacterial solute-binding protein 8 family.</text>
</comment>
<evidence type="ECO:0000256" key="1">
    <source>
        <dbReference type="ARBA" id="ARBA00004196"/>
    </source>
</evidence>
<organism evidence="7 8">
    <name type="scientific">Luedemannella flava</name>
    <dbReference type="NCBI Taxonomy" id="349316"/>
    <lineage>
        <taxon>Bacteria</taxon>
        <taxon>Bacillati</taxon>
        <taxon>Actinomycetota</taxon>
        <taxon>Actinomycetes</taxon>
        <taxon>Micromonosporales</taxon>
        <taxon>Micromonosporaceae</taxon>
        <taxon>Luedemannella</taxon>
    </lineage>
</organism>
<dbReference type="PROSITE" id="PS50983">
    <property type="entry name" value="FE_B12_PBP"/>
    <property type="match status" value="1"/>
</dbReference>
<dbReference type="RefSeq" id="WP_344131731.1">
    <property type="nucleotide sequence ID" value="NZ_BAAALT010000086.1"/>
</dbReference>
<dbReference type="InterPro" id="IPR051313">
    <property type="entry name" value="Bact_iron-sidero_bind"/>
</dbReference>
<proteinExistence type="inferred from homology"/>
<evidence type="ECO:0000256" key="4">
    <source>
        <dbReference type="ARBA" id="ARBA00022729"/>
    </source>
</evidence>
<feature type="chain" id="PRO_5045194488" evidence="5">
    <location>
        <begin position="24"/>
        <end position="336"/>
    </location>
</feature>
<feature type="signal peptide" evidence="5">
    <location>
        <begin position="1"/>
        <end position="23"/>
    </location>
</feature>
<reference evidence="7 8" key="1">
    <citation type="journal article" date="2019" name="Int. J. Syst. Evol. Microbiol.">
        <title>The Global Catalogue of Microorganisms (GCM) 10K type strain sequencing project: providing services to taxonomists for standard genome sequencing and annotation.</title>
        <authorList>
            <consortium name="The Broad Institute Genomics Platform"/>
            <consortium name="The Broad Institute Genome Sequencing Center for Infectious Disease"/>
            <person name="Wu L."/>
            <person name="Ma J."/>
        </authorList>
    </citation>
    <scope>NUCLEOTIDE SEQUENCE [LARGE SCALE GENOMIC DNA]</scope>
    <source>
        <strain evidence="7 8">JCM 13250</strain>
    </source>
</reference>
<sequence length="336" mass="35272">MWTRYGPARVGTLVATVMLTLLAVGCDGDNPPSSTARQPGGPGYPVHITHALGTTVIPAPPQRIVALSDGDLDALLLLGLQPIAVAESSGLTGISAWATPLLTSNPVVLRAGDNGVSAEDVLELRPDLILAGADGTIRNLYPRLAGVVPTTAYETDEAEDPWQATVRQVAKAVNLVDKGEAVIRDTQAKIDAAKAAHPALARKRFVLGQMWDAGSLGVLRTPADQGVRLLTELGMTLAPAVVSPSGAKTPRIVPLSNLSPLTEIDVLAVYFPDETLRAVLQGRRTFTSLAVVQRGGYLALSRDQFLTLRSVTPLSIGYAIEHLVPDLARAAAGRNG</sequence>
<dbReference type="PANTHER" id="PTHR30532:SF24">
    <property type="entry name" value="FERRIC ENTEROBACTIN-BINDING PERIPLASMIC PROTEIN FEPB"/>
    <property type="match status" value="1"/>
</dbReference>
<comment type="subcellular location">
    <subcellularLocation>
        <location evidence="1">Cell envelope</location>
    </subcellularLocation>
</comment>
<feature type="domain" description="Fe/B12 periplasmic-binding" evidence="6">
    <location>
        <begin position="63"/>
        <end position="331"/>
    </location>
</feature>
<keyword evidence="3" id="KW-0813">Transport</keyword>
<dbReference type="PANTHER" id="PTHR30532">
    <property type="entry name" value="IRON III DICITRATE-BINDING PERIPLASMIC PROTEIN"/>
    <property type="match status" value="1"/>
</dbReference>
<keyword evidence="8" id="KW-1185">Reference proteome</keyword>
<evidence type="ECO:0000256" key="5">
    <source>
        <dbReference type="SAM" id="SignalP"/>
    </source>
</evidence>
<dbReference type="InterPro" id="IPR002491">
    <property type="entry name" value="ABC_transptr_periplasmic_BD"/>
</dbReference>
<dbReference type="EMBL" id="BAAALT010000086">
    <property type="protein sequence ID" value="GAA1807339.1"/>
    <property type="molecule type" value="Genomic_DNA"/>
</dbReference>
<name>A0ABN2M486_9ACTN</name>